<evidence type="ECO:0000256" key="11">
    <source>
        <dbReference type="RuleBase" id="RU003369"/>
    </source>
</evidence>
<evidence type="ECO:0000256" key="12">
    <source>
        <dbReference type="RuleBase" id="RU003405"/>
    </source>
</evidence>
<dbReference type="InterPro" id="IPR001557">
    <property type="entry name" value="L-lactate/malate_DH"/>
</dbReference>
<keyword evidence="6 10" id="KW-0520">NAD</keyword>
<sequence length="332" mass="34773">MVKIALIGAAGQIGTPLSLLCKASDLFDEISLYDIVHVPGIATDLMHIDTRANVTGFLPQNGGLRKALNGADIIVVTAGIARKPGMTRDEADDRLLDLFKTNASIIHDIFIEVAATCPNAISCVVTNPVNSTVPVAAEALKKAGVFDPTRLFGVTTLDVVRASTFVAQALGGNAEPKQFKVPVIGGHSGATILPLYSQAQPAVNLNEEQLAPVIHRVQFGGDEIVKSKQGAGSATTCMAYAGFRFIKAILSAWNGNPVTEEAYVYLPGISGGEAIASQLGVDYFAVKIVLGKTGATKVLPIGDLSENEMKLLEIALGELKTNISTGVSFTSV</sequence>
<dbReference type="FunFam" id="3.40.50.720:FF:000013">
    <property type="entry name" value="Malate dehydrogenase"/>
    <property type="match status" value="1"/>
</dbReference>
<evidence type="ECO:0000256" key="8">
    <source>
        <dbReference type="PIRSR" id="PIRSR000102-1"/>
    </source>
</evidence>
<feature type="binding site" evidence="9">
    <location>
        <position position="127"/>
    </location>
    <ligand>
        <name>substrate</name>
    </ligand>
</feature>
<keyword evidence="16" id="KW-1185">Reference proteome</keyword>
<dbReference type="GO" id="GO:0005829">
    <property type="term" value="C:cytosol"/>
    <property type="evidence" value="ECO:0007669"/>
    <property type="project" value="TreeGrafter"/>
</dbReference>
<dbReference type="PIRSF" id="PIRSF000102">
    <property type="entry name" value="Lac_mal_DH"/>
    <property type="match status" value="1"/>
</dbReference>
<gene>
    <name evidence="15" type="ORF">N7458_005130</name>
</gene>
<name>A0AAD6C9P7_9EURO</name>
<dbReference type="RefSeq" id="XP_056767130.1">
    <property type="nucleotide sequence ID" value="XM_056908512.1"/>
</dbReference>
<evidence type="ECO:0000256" key="3">
    <source>
        <dbReference type="ARBA" id="ARBA00012995"/>
    </source>
</evidence>
<evidence type="ECO:0000256" key="9">
    <source>
        <dbReference type="PIRSR" id="PIRSR000102-2"/>
    </source>
</evidence>
<feature type="binding site" evidence="10">
    <location>
        <position position="238"/>
    </location>
    <ligand>
        <name>NAD(+)</name>
        <dbReference type="ChEBI" id="CHEBI:57540"/>
    </ligand>
</feature>
<evidence type="ECO:0000259" key="14">
    <source>
        <dbReference type="Pfam" id="PF02866"/>
    </source>
</evidence>
<evidence type="ECO:0000256" key="2">
    <source>
        <dbReference type="ARBA" id="ARBA00011738"/>
    </source>
</evidence>
<dbReference type="Gene3D" id="3.90.110.10">
    <property type="entry name" value="Lactate dehydrogenase/glycoside hydrolase, family 4, C-terminal"/>
    <property type="match status" value="1"/>
</dbReference>
<feature type="binding site" evidence="9">
    <location>
        <position position="82"/>
    </location>
    <ligand>
        <name>substrate</name>
    </ligand>
</feature>
<accession>A0AAD6C9P7</accession>
<dbReference type="InterPro" id="IPR001236">
    <property type="entry name" value="Lactate/malate_DH_N"/>
</dbReference>
<dbReference type="NCBIfam" id="TIGR01772">
    <property type="entry name" value="MDH_euk_gproteo"/>
    <property type="match status" value="1"/>
</dbReference>
<dbReference type="InterPro" id="IPR015955">
    <property type="entry name" value="Lactate_DH/Glyco_Ohase_4_C"/>
</dbReference>
<feature type="domain" description="Lactate/malate dehydrogenase N-terminal" evidence="13">
    <location>
        <begin position="2"/>
        <end position="153"/>
    </location>
</feature>
<dbReference type="InterPro" id="IPR036291">
    <property type="entry name" value="NAD(P)-bd_dom_sf"/>
</dbReference>
<dbReference type="Pfam" id="PF02866">
    <property type="entry name" value="Ldh_1_C"/>
    <property type="match status" value="1"/>
</dbReference>
<reference evidence="15" key="1">
    <citation type="submission" date="2022-12" db="EMBL/GenBank/DDBJ databases">
        <authorList>
            <person name="Petersen C."/>
        </authorList>
    </citation>
    <scope>NUCLEOTIDE SEQUENCE</scope>
    <source>
        <strain evidence="15">IBT 16125</strain>
    </source>
</reference>
<keyword evidence="5 11" id="KW-0560">Oxidoreductase</keyword>
<dbReference type="PANTHER" id="PTHR11540">
    <property type="entry name" value="MALATE AND LACTATE DEHYDROGENASE"/>
    <property type="match status" value="1"/>
</dbReference>
<evidence type="ECO:0000313" key="15">
    <source>
        <dbReference type="EMBL" id="KAJ5454174.1"/>
    </source>
</evidence>
<evidence type="ECO:0000256" key="10">
    <source>
        <dbReference type="PIRSR" id="PIRSR000102-3"/>
    </source>
</evidence>
<dbReference type="EC" id="1.1.1.37" evidence="3 12"/>
<organism evidence="15 16">
    <name type="scientific">Penicillium daleae</name>
    <dbReference type="NCBI Taxonomy" id="63821"/>
    <lineage>
        <taxon>Eukaryota</taxon>
        <taxon>Fungi</taxon>
        <taxon>Dikarya</taxon>
        <taxon>Ascomycota</taxon>
        <taxon>Pezizomycotina</taxon>
        <taxon>Eurotiomycetes</taxon>
        <taxon>Eurotiomycetidae</taxon>
        <taxon>Eurotiales</taxon>
        <taxon>Aspergillaceae</taxon>
        <taxon>Penicillium</taxon>
    </lineage>
</organism>
<evidence type="ECO:0000313" key="16">
    <source>
        <dbReference type="Proteomes" id="UP001213681"/>
    </source>
</evidence>
<comment type="catalytic activity">
    <reaction evidence="7 12">
        <text>(S)-malate + NAD(+) = oxaloacetate + NADH + H(+)</text>
        <dbReference type="Rhea" id="RHEA:21432"/>
        <dbReference type="ChEBI" id="CHEBI:15378"/>
        <dbReference type="ChEBI" id="CHEBI:15589"/>
        <dbReference type="ChEBI" id="CHEBI:16452"/>
        <dbReference type="ChEBI" id="CHEBI:57540"/>
        <dbReference type="ChEBI" id="CHEBI:57945"/>
        <dbReference type="EC" id="1.1.1.37"/>
    </reaction>
</comment>
<feature type="binding site" evidence="10">
    <location>
        <begin position="8"/>
        <end position="14"/>
    </location>
    <ligand>
        <name>NAD(+)</name>
        <dbReference type="ChEBI" id="CHEBI:57540"/>
    </ligand>
</feature>
<comment type="caution">
    <text evidence="15">The sequence shown here is derived from an EMBL/GenBank/DDBJ whole genome shotgun (WGS) entry which is preliminary data.</text>
</comment>
<comment type="similarity">
    <text evidence="1">Belongs to the LDH/MDH superfamily. MDH type 1 family.</text>
</comment>
<dbReference type="Proteomes" id="UP001213681">
    <property type="component" value="Unassembled WGS sequence"/>
</dbReference>
<dbReference type="InterPro" id="IPR010097">
    <property type="entry name" value="Malate_DH_type1"/>
</dbReference>
<dbReference type="GO" id="GO:0030060">
    <property type="term" value="F:L-malate dehydrogenase (NAD+) activity"/>
    <property type="evidence" value="ECO:0007669"/>
    <property type="project" value="UniProtKB-EC"/>
</dbReference>
<evidence type="ECO:0000256" key="5">
    <source>
        <dbReference type="ARBA" id="ARBA00023002"/>
    </source>
</evidence>
<dbReference type="PANTHER" id="PTHR11540:SF16">
    <property type="entry name" value="MALATE DEHYDROGENASE, MITOCHONDRIAL"/>
    <property type="match status" value="1"/>
</dbReference>
<dbReference type="GO" id="GO:0006108">
    <property type="term" value="P:malate metabolic process"/>
    <property type="evidence" value="ECO:0007669"/>
    <property type="project" value="InterPro"/>
</dbReference>
<dbReference type="SUPFAM" id="SSF56327">
    <property type="entry name" value="LDH C-terminal domain-like"/>
    <property type="match status" value="1"/>
</dbReference>
<feature type="binding site" evidence="10">
    <location>
        <begin position="125"/>
        <end position="127"/>
    </location>
    <ligand>
        <name>NAD(+)</name>
        <dbReference type="ChEBI" id="CHEBI:57540"/>
    </ligand>
</feature>
<dbReference type="GO" id="GO:0006099">
    <property type="term" value="P:tricarboxylic acid cycle"/>
    <property type="evidence" value="ECO:0007669"/>
    <property type="project" value="UniProtKB-KW"/>
</dbReference>
<dbReference type="EMBL" id="JAPVEA010000005">
    <property type="protein sequence ID" value="KAJ5454174.1"/>
    <property type="molecule type" value="Genomic_DNA"/>
</dbReference>
<dbReference type="PROSITE" id="PS00068">
    <property type="entry name" value="MDH"/>
    <property type="match status" value="1"/>
</dbReference>
<feature type="binding site" evidence="10">
    <location>
        <position position="102"/>
    </location>
    <ligand>
        <name>NAD(+)</name>
        <dbReference type="ChEBI" id="CHEBI:57540"/>
    </ligand>
</feature>
<dbReference type="CDD" id="cd01337">
    <property type="entry name" value="MDH_glyoxysomal_mitochondrial"/>
    <property type="match status" value="1"/>
</dbReference>
<comment type="subunit">
    <text evidence="2">Homodimer.</text>
</comment>
<dbReference type="InterPro" id="IPR022383">
    <property type="entry name" value="Lactate/malate_DH_C"/>
</dbReference>
<evidence type="ECO:0000256" key="6">
    <source>
        <dbReference type="ARBA" id="ARBA00023027"/>
    </source>
</evidence>
<dbReference type="InterPro" id="IPR001252">
    <property type="entry name" value="Malate_DH_AS"/>
</dbReference>
<proteinExistence type="inferred from homology"/>
<evidence type="ECO:0000256" key="7">
    <source>
        <dbReference type="ARBA" id="ARBA00048313"/>
    </source>
</evidence>
<dbReference type="SUPFAM" id="SSF51735">
    <property type="entry name" value="NAD(P)-binding Rossmann-fold domains"/>
    <property type="match status" value="1"/>
</dbReference>
<dbReference type="GeneID" id="81598755"/>
<evidence type="ECO:0000259" key="13">
    <source>
        <dbReference type="Pfam" id="PF00056"/>
    </source>
</evidence>
<feature type="binding site" evidence="9">
    <location>
        <position position="88"/>
    </location>
    <ligand>
        <name>substrate</name>
    </ligand>
</feature>
<dbReference type="Pfam" id="PF00056">
    <property type="entry name" value="Ldh_1_N"/>
    <property type="match status" value="1"/>
</dbReference>
<dbReference type="AlphaFoldDB" id="A0AAD6C9P7"/>
<dbReference type="FunFam" id="3.90.110.10:FF:000009">
    <property type="entry name" value="Malate dehydrogenase"/>
    <property type="match status" value="1"/>
</dbReference>
<evidence type="ECO:0000256" key="4">
    <source>
        <dbReference type="ARBA" id="ARBA00022532"/>
    </source>
</evidence>
<feature type="binding site" evidence="10">
    <location>
        <position position="34"/>
    </location>
    <ligand>
        <name>NAD(+)</name>
        <dbReference type="ChEBI" id="CHEBI:57540"/>
    </ligand>
</feature>
<protein>
    <recommendedName>
        <fullName evidence="3 12">Malate dehydrogenase</fullName>
        <ecNumber evidence="3 12">1.1.1.37</ecNumber>
    </recommendedName>
</protein>
<feature type="binding site" evidence="9">
    <location>
        <position position="161"/>
    </location>
    <ligand>
        <name>substrate</name>
    </ligand>
</feature>
<keyword evidence="4 12" id="KW-0816">Tricarboxylic acid cycle</keyword>
<feature type="active site" description="Proton acceptor" evidence="8">
    <location>
        <position position="187"/>
    </location>
</feature>
<evidence type="ECO:0000256" key="1">
    <source>
        <dbReference type="ARBA" id="ARBA00008824"/>
    </source>
</evidence>
<feature type="domain" description="Lactate/malate dehydrogenase C-terminal" evidence="14">
    <location>
        <begin position="155"/>
        <end position="329"/>
    </location>
</feature>
<dbReference type="Gene3D" id="3.40.50.720">
    <property type="entry name" value="NAD(P)-binding Rossmann-like Domain"/>
    <property type="match status" value="1"/>
</dbReference>
<reference evidence="15" key="2">
    <citation type="journal article" date="2023" name="IMA Fungus">
        <title>Comparative genomic study of the Penicillium genus elucidates a diverse pangenome and 15 lateral gene transfer events.</title>
        <authorList>
            <person name="Petersen C."/>
            <person name="Sorensen T."/>
            <person name="Nielsen M.R."/>
            <person name="Sondergaard T.E."/>
            <person name="Sorensen J.L."/>
            <person name="Fitzpatrick D.A."/>
            <person name="Frisvad J.C."/>
            <person name="Nielsen K.L."/>
        </authorList>
    </citation>
    <scope>NUCLEOTIDE SEQUENCE</scope>
    <source>
        <strain evidence="15">IBT 16125</strain>
    </source>
</reference>